<accession>A0AAV3ZLI3</accession>
<protein>
    <recommendedName>
        <fullName evidence="4">Transposase</fullName>
    </recommendedName>
</protein>
<dbReference type="EMBL" id="BLXT01002510">
    <property type="protein sequence ID" value="GFN95424.1"/>
    <property type="molecule type" value="Genomic_DNA"/>
</dbReference>
<dbReference type="Proteomes" id="UP000735302">
    <property type="component" value="Unassembled WGS sequence"/>
</dbReference>
<dbReference type="AlphaFoldDB" id="A0AAV3ZLI3"/>
<gene>
    <name evidence="2" type="ORF">PoB_002193000</name>
</gene>
<feature type="compositionally biased region" description="Basic and acidic residues" evidence="1">
    <location>
        <begin position="70"/>
        <end position="86"/>
    </location>
</feature>
<organism evidence="2 3">
    <name type="scientific">Plakobranchus ocellatus</name>
    <dbReference type="NCBI Taxonomy" id="259542"/>
    <lineage>
        <taxon>Eukaryota</taxon>
        <taxon>Metazoa</taxon>
        <taxon>Spiralia</taxon>
        <taxon>Lophotrochozoa</taxon>
        <taxon>Mollusca</taxon>
        <taxon>Gastropoda</taxon>
        <taxon>Heterobranchia</taxon>
        <taxon>Euthyneura</taxon>
        <taxon>Panpulmonata</taxon>
        <taxon>Sacoglossa</taxon>
        <taxon>Placobranchoidea</taxon>
        <taxon>Plakobranchidae</taxon>
        <taxon>Plakobranchus</taxon>
    </lineage>
</organism>
<evidence type="ECO:0000256" key="1">
    <source>
        <dbReference type="SAM" id="MobiDB-lite"/>
    </source>
</evidence>
<evidence type="ECO:0000313" key="3">
    <source>
        <dbReference type="Proteomes" id="UP000735302"/>
    </source>
</evidence>
<name>A0AAV3ZLI3_9GAST</name>
<evidence type="ECO:0000313" key="2">
    <source>
        <dbReference type="EMBL" id="GFN95424.1"/>
    </source>
</evidence>
<keyword evidence="3" id="KW-1185">Reference proteome</keyword>
<proteinExistence type="predicted"/>
<evidence type="ECO:0008006" key="4">
    <source>
        <dbReference type="Google" id="ProtNLM"/>
    </source>
</evidence>
<sequence>MLTSEECQVTLQDNKAPSLDRPWLFVRKQSKSVTRIWQTRQPKIAEKLVGWDLTWIDNQRAPNARNQGRSSDEHYSLKSPVRTDRTNRRKSNSAQRVLLVGLRGGRGALELNHQTLLMTQKKKPLTPPHNPTWQRSLAQRQLVGLPLLLAKGRRMTFLL</sequence>
<feature type="region of interest" description="Disordered" evidence="1">
    <location>
        <begin position="62"/>
        <end position="95"/>
    </location>
</feature>
<comment type="caution">
    <text evidence="2">The sequence shown here is derived from an EMBL/GenBank/DDBJ whole genome shotgun (WGS) entry which is preliminary data.</text>
</comment>
<reference evidence="2 3" key="1">
    <citation type="journal article" date="2021" name="Elife">
        <title>Chloroplast acquisition without the gene transfer in kleptoplastic sea slugs, Plakobranchus ocellatus.</title>
        <authorList>
            <person name="Maeda T."/>
            <person name="Takahashi S."/>
            <person name="Yoshida T."/>
            <person name="Shimamura S."/>
            <person name="Takaki Y."/>
            <person name="Nagai Y."/>
            <person name="Toyoda A."/>
            <person name="Suzuki Y."/>
            <person name="Arimoto A."/>
            <person name="Ishii H."/>
            <person name="Satoh N."/>
            <person name="Nishiyama T."/>
            <person name="Hasebe M."/>
            <person name="Maruyama T."/>
            <person name="Minagawa J."/>
            <person name="Obokata J."/>
            <person name="Shigenobu S."/>
        </authorList>
    </citation>
    <scope>NUCLEOTIDE SEQUENCE [LARGE SCALE GENOMIC DNA]</scope>
</reference>